<organism evidence="1 2">
    <name type="scientific">Tribolium castaneum</name>
    <name type="common">Red flour beetle</name>
    <dbReference type="NCBI Taxonomy" id="7070"/>
    <lineage>
        <taxon>Eukaryota</taxon>
        <taxon>Metazoa</taxon>
        <taxon>Ecdysozoa</taxon>
        <taxon>Arthropoda</taxon>
        <taxon>Hexapoda</taxon>
        <taxon>Insecta</taxon>
        <taxon>Pterygota</taxon>
        <taxon>Neoptera</taxon>
        <taxon>Endopterygota</taxon>
        <taxon>Coleoptera</taxon>
        <taxon>Polyphaga</taxon>
        <taxon>Cucujiformia</taxon>
        <taxon>Tenebrionidae</taxon>
        <taxon>Tenebrionidae incertae sedis</taxon>
        <taxon>Tribolium</taxon>
    </lineage>
</organism>
<evidence type="ECO:0000313" key="2">
    <source>
        <dbReference type="Proteomes" id="UP000007266"/>
    </source>
</evidence>
<reference evidence="1 2" key="2">
    <citation type="journal article" date="2010" name="Nucleic Acids Res.">
        <title>BeetleBase in 2010: revisions to provide comprehensive genomic information for Tribolium castaneum.</title>
        <authorList>
            <person name="Kim H.S."/>
            <person name="Murphy T."/>
            <person name="Xia J."/>
            <person name="Caragea D."/>
            <person name="Park Y."/>
            <person name="Beeman R.W."/>
            <person name="Lorenzen M.D."/>
            <person name="Butcher S."/>
            <person name="Manak J.R."/>
            <person name="Brown S.J."/>
        </authorList>
    </citation>
    <scope>NUCLEOTIDE SEQUENCE [LARGE SCALE GENOMIC DNA]</scope>
    <source>
        <strain evidence="1 2">Georgia GA2</strain>
    </source>
</reference>
<dbReference type="HOGENOM" id="CLU_2674313_0_0_1"/>
<dbReference type="Proteomes" id="UP000007266">
    <property type="component" value="Unassembled WGS sequence"/>
</dbReference>
<proteinExistence type="predicted"/>
<protein>
    <submittedName>
        <fullName evidence="1">Uncharacterized protein</fullName>
    </submittedName>
</protein>
<keyword evidence="2" id="KW-1185">Reference proteome</keyword>
<accession>D7GY66</accession>
<dbReference type="EMBL" id="KQ972890">
    <property type="protein sequence ID" value="EFA13290.1"/>
    <property type="molecule type" value="Genomic_DNA"/>
</dbReference>
<gene>
    <name evidence="1" type="primary">GLEAN_15875</name>
    <name evidence="1" type="ORF">TcasGA2_TC015875</name>
</gene>
<reference evidence="1 2" key="1">
    <citation type="journal article" date="2008" name="Nature">
        <title>The genome of the model beetle and pest Tribolium castaneum.</title>
        <authorList>
            <consortium name="Tribolium Genome Sequencing Consortium"/>
            <person name="Richards S."/>
            <person name="Gibbs R.A."/>
            <person name="Weinstock G.M."/>
            <person name="Brown S.J."/>
            <person name="Denell R."/>
            <person name="Beeman R.W."/>
            <person name="Gibbs R."/>
            <person name="Beeman R.W."/>
            <person name="Brown S.J."/>
            <person name="Bucher G."/>
            <person name="Friedrich M."/>
            <person name="Grimmelikhuijzen C.J."/>
            <person name="Klingler M."/>
            <person name="Lorenzen M."/>
            <person name="Richards S."/>
            <person name="Roth S."/>
            <person name="Schroder R."/>
            <person name="Tautz D."/>
            <person name="Zdobnov E.M."/>
            <person name="Muzny D."/>
            <person name="Gibbs R.A."/>
            <person name="Weinstock G.M."/>
            <person name="Attaway T."/>
            <person name="Bell S."/>
            <person name="Buhay C.J."/>
            <person name="Chandrabose M.N."/>
            <person name="Chavez D."/>
            <person name="Clerk-Blankenburg K.P."/>
            <person name="Cree A."/>
            <person name="Dao M."/>
            <person name="Davis C."/>
            <person name="Chacko J."/>
            <person name="Dinh H."/>
            <person name="Dugan-Rocha S."/>
            <person name="Fowler G."/>
            <person name="Garner T.T."/>
            <person name="Garnes J."/>
            <person name="Gnirke A."/>
            <person name="Hawes A."/>
            <person name="Hernandez J."/>
            <person name="Hines S."/>
            <person name="Holder M."/>
            <person name="Hume J."/>
            <person name="Jhangiani S.N."/>
            <person name="Joshi V."/>
            <person name="Khan Z.M."/>
            <person name="Jackson L."/>
            <person name="Kovar C."/>
            <person name="Kowis A."/>
            <person name="Lee S."/>
            <person name="Lewis L.R."/>
            <person name="Margolis J."/>
            <person name="Morgan M."/>
            <person name="Nazareth L.V."/>
            <person name="Nguyen N."/>
            <person name="Okwuonu G."/>
            <person name="Parker D."/>
            <person name="Richards S."/>
            <person name="Ruiz S.J."/>
            <person name="Santibanez J."/>
            <person name="Savard J."/>
            <person name="Scherer S.E."/>
            <person name="Schneider B."/>
            <person name="Sodergren E."/>
            <person name="Tautz D."/>
            <person name="Vattahil S."/>
            <person name="Villasana D."/>
            <person name="White C.S."/>
            <person name="Wright R."/>
            <person name="Park Y."/>
            <person name="Beeman R.W."/>
            <person name="Lord J."/>
            <person name="Oppert B."/>
            <person name="Lorenzen M."/>
            <person name="Brown S."/>
            <person name="Wang L."/>
            <person name="Savard J."/>
            <person name="Tautz D."/>
            <person name="Richards S."/>
            <person name="Weinstock G."/>
            <person name="Gibbs R.A."/>
            <person name="Liu Y."/>
            <person name="Worley K."/>
            <person name="Weinstock G."/>
            <person name="Elsik C.G."/>
            <person name="Reese J.T."/>
            <person name="Elhaik E."/>
            <person name="Landan G."/>
            <person name="Graur D."/>
            <person name="Arensburger P."/>
            <person name="Atkinson P."/>
            <person name="Beeman R.W."/>
            <person name="Beidler J."/>
            <person name="Brown S.J."/>
            <person name="Demuth J.P."/>
            <person name="Drury D.W."/>
            <person name="Du Y.Z."/>
            <person name="Fujiwara H."/>
            <person name="Lorenzen M."/>
            <person name="Maselli V."/>
            <person name="Osanai M."/>
            <person name="Park Y."/>
            <person name="Robertson H.M."/>
            <person name="Tu Z."/>
            <person name="Wang J.J."/>
            <person name="Wang S."/>
            <person name="Richards S."/>
            <person name="Song H."/>
            <person name="Zhang L."/>
            <person name="Sodergren E."/>
            <person name="Werner D."/>
            <person name="Stanke M."/>
            <person name="Morgenstern B."/>
            <person name="Solovyev V."/>
            <person name="Kosarev P."/>
            <person name="Brown G."/>
            <person name="Chen H.C."/>
            <person name="Ermolaeva O."/>
            <person name="Hlavina W."/>
            <person name="Kapustin Y."/>
            <person name="Kiryutin B."/>
            <person name="Kitts P."/>
            <person name="Maglott D."/>
            <person name="Pruitt K."/>
            <person name="Sapojnikov V."/>
            <person name="Souvorov A."/>
            <person name="Mackey A.J."/>
            <person name="Waterhouse R.M."/>
            <person name="Wyder S."/>
            <person name="Zdobnov E.M."/>
            <person name="Zdobnov E.M."/>
            <person name="Wyder S."/>
            <person name="Kriventseva E.V."/>
            <person name="Kadowaki T."/>
            <person name="Bork P."/>
            <person name="Aranda M."/>
            <person name="Bao R."/>
            <person name="Beermann A."/>
            <person name="Berns N."/>
            <person name="Bolognesi R."/>
            <person name="Bonneton F."/>
            <person name="Bopp D."/>
            <person name="Brown S.J."/>
            <person name="Bucher G."/>
            <person name="Butts T."/>
            <person name="Chaumot A."/>
            <person name="Denell R.E."/>
            <person name="Ferrier D.E."/>
            <person name="Friedrich M."/>
            <person name="Gordon C.M."/>
            <person name="Jindra M."/>
            <person name="Klingler M."/>
            <person name="Lan Q."/>
            <person name="Lattorff H.M."/>
            <person name="Laudet V."/>
            <person name="von Levetsow C."/>
            <person name="Liu Z."/>
            <person name="Lutz R."/>
            <person name="Lynch J.A."/>
            <person name="da Fonseca R.N."/>
            <person name="Posnien N."/>
            <person name="Reuter R."/>
            <person name="Roth S."/>
            <person name="Savard J."/>
            <person name="Schinko J.B."/>
            <person name="Schmitt C."/>
            <person name="Schoppmeier M."/>
            <person name="Schroder R."/>
            <person name="Shippy T.D."/>
            <person name="Simonnet F."/>
            <person name="Marques-Souza H."/>
            <person name="Tautz D."/>
            <person name="Tomoyasu Y."/>
            <person name="Trauner J."/>
            <person name="Van der Zee M."/>
            <person name="Vervoort M."/>
            <person name="Wittkopp N."/>
            <person name="Wimmer E.A."/>
            <person name="Yang X."/>
            <person name="Jones A.K."/>
            <person name="Sattelle D.B."/>
            <person name="Ebert P.R."/>
            <person name="Nelson D."/>
            <person name="Scott J.G."/>
            <person name="Beeman R.W."/>
            <person name="Muthukrishnan S."/>
            <person name="Kramer K.J."/>
            <person name="Arakane Y."/>
            <person name="Beeman R.W."/>
            <person name="Zhu Q."/>
            <person name="Hogenkamp D."/>
            <person name="Dixit R."/>
            <person name="Oppert B."/>
            <person name="Jiang H."/>
            <person name="Zou Z."/>
            <person name="Marshall J."/>
            <person name="Elpidina E."/>
            <person name="Vinokurov K."/>
            <person name="Oppert C."/>
            <person name="Zou Z."/>
            <person name="Evans J."/>
            <person name="Lu Z."/>
            <person name="Zhao P."/>
            <person name="Sumathipala N."/>
            <person name="Altincicek B."/>
            <person name="Vilcinskas A."/>
            <person name="Williams M."/>
            <person name="Hultmark D."/>
            <person name="Hetru C."/>
            <person name="Jiang H."/>
            <person name="Grimmelikhuijzen C.J."/>
            <person name="Hauser F."/>
            <person name="Cazzamali G."/>
            <person name="Williamson M."/>
            <person name="Park Y."/>
            <person name="Li B."/>
            <person name="Tanaka Y."/>
            <person name="Predel R."/>
            <person name="Neupert S."/>
            <person name="Schachtner J."/>
            <person name="Verleyen P."/>
            <person name="Raible F."/>
            <person name="Bork P."/>
            <person name="Friedrich M."/>
            <person name="Walden K.K."/>
            <person name="Robertson H.M."/>
            <person name="Angeli S."/>
            <person name="Foret S."/>
            <person name="Bucher G."/>
            <person name="Schuetz S."/>
            <person name="Maleszka R."/>
            <person name="Wimmer E.A."/>
            <person name="Beeman R.W."/>
            <person name="Lorenzen M."/>
            <person name="Tomoyasu Y."/>
            <person name="Miller S.C."/>
            <person name="Grossmann D."/>
            <person name="Bucher G."/>
        </authorList>
    </citation>
    <scope>NUCLEOTIDE SEQUENCE [LARGE SCALE GENOMIC DNA]</scope>
    <source>
        <strain evidence="1 2">Georgia GA2</strain>
    </source>
</reference>
<name>D7GY66_TRICA</name>
<dbReference type="InParanoid" id="D7GY66"/>
<evidence type="ECO:0000313" key="1">
    <source>
        <dbReference type="EMBL" id="EFA13290.1"/>
    </source>
</evidence>
<dbReference type="AlphaFoldDB" id="D7GY66"/>
<sequence length="75" mass="8473">MRPSLPNFKSNFARNFATVVCDTSRAVQQEIPVPMFVDDREENKELLDGRGDAAILAVNTYYPGIGSWKSEFVVY</sequence>